<dbReference type="AlphaFoldDB" id="A0A8X6G8X3"/>
<sequence>MVRLAEVLRSILNDWGIDVQNIMSITTDNGRNILKSIEELNLENAHISCFAHNINIGDNHSLDIPVLKRAIARLKKLQNAFAMSWKMKRSPQSPRVTTNGGKNTSLCLSNSMVEHFKISETISGKSAANLQNPFRILK</sequence>
<accession>A0A8X6G8X3</accession>
<dbReference type="InterPro" id="IPR012337">
    <property type="entry name" value="RNaseH-like_sf"/>
</dbReference>
<comment type="caution">
    <text evidence="1">The sequence shown here is derived from an EMBL/GenBank/DDBJ whole genome shotgun (WGS) entry which is preliminary data.</text>
</comment>
<name>A0A8X6G8X3_TRICU</name>
<keyword evidence="2" id="KW-1185">Reference proteome</keyword>
<proteinExistence type="predicted"/>
<dbReference type="OrthoDB" id="6513808at2759"/>
<gene>
    <name evidence="1" type="primary">cct4</name>
    <name evidence="1" type="ORF">TNCT_722551</name>
</gene>
<protein>
    <submittedName>
        <fullName evidence="1">T-complex protein 1 subunit delta</fullName>
    </submittedName>
</protein>
<dbReference type="SUPFAM" id="SSF53098">
    <property type="entry name" value="Ribonuclease H-like"/>
    <property type="match status" value="1"/>
</dbReference>
<evidence type="ECO:0000313" key="1">
    <source>
        <dbReference type="EMBL" id="GFQ98198.1"/>
    </source>
</evidence>
<reference evidence="1" key="1">
    <citation type="submission" date="2020-07" db="EMBL/GenBank/DDBJ databases">
        <title>Multicomponent nature underlies the extraordinary mechanical properties of spider dragline silk.</title>
        <authorList>
            <person name="Kono N."/>
            <person name="Nakamura H."/>
            <person name="Mori M."/>
            <person name="Yoshida Y."/>
            <person name="Ohtoshi R."/>
            <person name="Malay A.D."/>
            <person name="Moran D.A.P."/>
            <person name="Tomita M."/>
            <person name="Numata K."/>
            <person name="Arakawa K."/>
        </authorList>
    </citation>
    <scope>NUCLEOTIDE SEQUENCE</scope>
</reference>
<dbReference type="Proteomes" id="UP000887116">
    <property type="component" value="Unassembled WGS sequence"/>
</dbReference>
<dbReference type="EMBL" id="BMAO01004976">
    <property type="protein sequence ID" value="GFQ98198.1"/>
    <property type="molecule type" value="Genomic_DNA"/>
</dbReference>
<evidence type="ECO:0000313" key="2">
    <source>
        <dbReference type="Proteomes" id="UP000887116"/>
    </source>
</evidence>
<organism evidence="1 2">
    <name type="scientific">Trichonephila clavata</name>
    <name type="common">Joro spider</name>
    <name type="synonym">Nephila clavata</name>
    <dbReference type="NCBI Taxonomy" id="2740835"/>
    <lineage>
        <taxon>Eukaryota</taxon>
        <taxon>Metazoa</taxon>
        <taxon>Ecdysozoa</taxon>
        <taxon>Arthropoda</taxon>
        <taxon>Chelicerata</taxon>
        <taxon>Arachnida</taxon>
        <taxon>Araneae</taxon>
        <taxon>Araneomorphae</taxon>
        <taxon>Entelegynae</taxon>
        <taxon>Araneoidea</taxon>
        <taxon>Nephilidae</taxon>
        <taxon>Trichonephila</taxon>
    </lineage>
</organism>